<keyword evidence="3" id="KW-1185">Reference proteome</keyword>
<reference evidence="2 3" key="1">
    <citation type="submission" date="2020-02" db="EMBL/GenBank/DDBJ databases">
        <title>Genome sequence of the type strain CCBAU10050 of Rhizobium daejeonense.</title>
        <authorList>
            <person name="Gao J."/>
            <person name="Sun J."/>
        </authorList>
    </citation>
    <scope>NUCLEOTIDE SEQUENCE [LARGE SCALE GENOMIC DNA]</scope>
    <source>
        <strain evidence="2 3">CCBAU10050</strain>
    </source>
</reference>
<dbReference type="PANTHER" id="PTHR43591">
    <property type="entry name" value="METHYLTRANSFERASE"/>
    <property type="match status" value="1"/>
</dbReference>
<dbReference type="RefSeq" id="WP_163902279.1">
    <property type="nucleotide sequence ID" value="NZ_CP048427.1"/>
</dbReference>
<proteinExistence type="predicted"/>
<evidence type="ECO:0000313" key="2">
    <source>
        <dbReference type="EMBL" id="NGO65281.1"/>
    </source>
</evidence>
<dbReference type="Gene3D" id="3.40.50.150">
    <property type="entry name" value="Vaccinia Virus protein VP39"/>
    <property type="match status" value="1"/>
</dbReference>
<dbReference type="Pfam" id="PF13649">
    <property type="entry name" value="Methyltransf_25"/>
    <property type="match status" value="1"/>
</dbReference>
<evidence type="ECO:0000313" key="3">
    <source>
        <dbReference type="Proteomes" id="UP000477849"/>
    </source>
</evidence>
<dbReference type="GO" id="GO:0032259">
    <property type="term" value="P:methylation"/>
    <property type="evidence" value="ECO:0007669"/>
    <property type="project" value="UniProtKB-KW"/>
</dbReference>
<comment type="caution">
    <text evidence="2">The sequence shown here is derived from an EMBL/GenBank/DDBJ whole genome shotgun (WGS) entry which is preliminary data.</text>
</comment>
<dbReference type="EMBL" id="JAAKZH010000005">
    <property type="protein sequence ID" value="NGO65281.1"/>
    <property type="molecule type" value="Genomic_DNA"/>
</dbReference>
<organism evidence="2 3">
    <name type="scientific">Rhizobium daejeonense</name>
    <dbReference type="NCBI Taxonomy" id="240521"/>
    <lineage>
        <taxon>Bacteria</taxon>
        <taxon>Pseudomonadati</taxon>
        <taxon>Pseudomonadota</taxon>
        <taxon>Alphaproteobacteria</taxon>
        <taxon>Hyphomicrobiales</taxon>
        <taxon>Rhizobiaceae</taxon>
        <taxon>Rhizobium/Agrobacterium group</taxon>
        <taxon>Rhizobium</taxon>
    </lineage>
</organism>
<dbReference type="InterPro" id="IPR041698">
    <property type="entry name" value="Methyltransf_25"/>
</dbReference>
<sequence length="269" mass="29094">MTEADKVFAGSIPALYERFMVPMIFIPYAGEMASRVAVLRPATVLELAAGTGVATRAMAEKLPEMTAITATDLNQPMIDLAMTLQETGNVLWQQADAMALPFADHAFDAVVCQFGVMFFPDKVASYREVRRVLKPRGAYLFAVWDGIENNAFVGVVSEVLSKRFADNPPQFMRRAPHGYHDLGLIDGQLRAAGFSAVETETLKLAGRSPSALDAATGYCQANPMRNEIEERAPGELQAVTELVAEALEKRFGSGPIEGGLSAHVITARG</sequence>
<dbReference type="SUPFAM" id="SSF53335">
    <property type="entry name" value="S-adenosyl-L-methionine-dependent methyltransferases"/>
    <property type="match status" value="1"/>
</dbReference>
<name>A0A6M1S4S2_9HYPH</name>
<gene>
    <name evidence="2" type="ORF">G6N76_16540</name>
</gene>
<dbReference type="CDD" id="cd02440">
    <property type="entry name" value="AdoMet_MTases"/>
    <property type="match status" value="1"/>
</dbReference>
<dbReference type="AlphaFoldDB" id="A0A6M1S4S2"/>
<evidence type="ECO:0000259" key="1">
    <source>
        <dbReference type="Pfam" id="PF13649"/>
    </source>
</evidence>
<keyword evidence="2" id="KW-0808">Transferase</keyword>
<dbReference type="InterPro" id="IPR029063">
    <property type="entry name" value="SAM-dependent_MTases_sf"/>
</dbReference>
<dbReference type="PANTHER" id="PTHR43591:SF24">
    <property type="entry name" value="2-METHOXY-6-POLYPRENYL-1,4-BENZOQUINOL METHYLASE, MITOCHONDRIAL"/>
    <property type="match status" value="1"/>
</dbReference>
<feature type="domain" description="Methyltransferase" evidence="1">
    <location>
        <begin position="44"/>
        <end position="137"/>
    </location>
</feature>
<dbReference type="Proteomes" id="UP000477849">
    <property type="component" value="Unassembled WGS sequence"/>
</dbReference>
<keyword evidence="2" id="KW-0489">Methyltransferase</keyword>
<dbReference type="GO" id="GO:0008168">
    <property type="term" value="F:methyltransferase activity"/>
    <property type="evidence" value="ECO:0007669"/>
    <property type="project" value="UniProtKB-KW"/>
</dbReference>
<protein>
    <submittedName>
        <fullName evidence="2">Class I SAM-dependent methyltransferase</fullName>
    </submittedName>
</protein>
<accession>A0A6M1S4S2</accession>